<dbReference type="EMBL" id="LQPQ01000123">
    <property type="protein sequence ID" value="ORW74111.1"/>
    <property type="molecule type" value="Genomic_DNA"/>
</dbReference>
<evidence type="ECO:0000256" key="2">
    <source>
        <dbReference type="SAM" id="MobiDB-lite"/>
    </source>
</evidence>
<feature type="compositionally biased region" description="Low complexity" evidence="2">
    <location>
        <begin position="645"/>
        <end position="659"/>
    </location>
</feature>
<dbReference type="STRING" id="486698.AWC22_23600"/>
<dbReference type="GeneID" id="93495917"/>
<feature type="region of interest" description="Disordered" evidence="2">
    <location>
        <begin position="639"/>
        <end position="659"/>
    </location>
</feature>
<keyword evidence="1" id="KW-0175">Coiled coil</keyword>
<organism evidence="3 4">
    <name type="scientific">Mycobacterium riyadhense</name>
    <dbReference type="NCBI Taxonomy" id="486698"/>
    <lineage>
        <taxon>Bacteria</taxon>
        <taxon>Bacillati</taxon>
        <taxon>Actinomycetota</taxon>
        <taxon>Actinomycetes</taxon>
        <taxon>Mycobacteriales</taxon>
        <taxon>Mycobacteriaceae</taxon>
        <taxon>Mycobacterium</taxon>
    </lineage>
</organism>
<name>A0A1X2CE55_9MYCO</name>
<gene>
    <name evidence="3" type="ORF">AWC22_23600</name>
</gene>
<evidence type="ECO:0008006" key="5">
    <source>
        <dbReference type="Google" id="ProtNLM"/>
    </source>
</evidence>
<reference evidence="3 4" key="1">
    <citation type="submission" date="2016-01" db="EMBL/GenBank/DDBJ databases">
        <title>The new phylogeny of the genus Mycobacterium.</title>
        <authorList>
            <person name="Tarcisio F."/>
            <person name="Conor M."/>
            <person name="Antonella G."/>
            <person name="Elisabetta G."/>
            <person name="Giulia F.S."/>
            <person name="Sara T."/>
            <person name="Anna F."/>
            <person name="Clotilde B."/>
            <person name="Roberto B."/>
            <person name="Veronica D.S."/>
            <person name="Fabio R."/>
            <person name="Monica P."/>
            <person name="Olivier J."/>
            <person name="Enrico T."/>
            <person name="Nicola S."/>
        </authorList>
    </citation>
    <scope>NUCLEOTIDE SEQUENCE [LARGE SCALE GENOMIC DNA]</scope>
    <source>
        <strain evidence="3 4">DSM 45176</strain>
    </source>
</reference>
<dbReference type="Proteomes" id="UP000193087">
    <property type="component" value="Unassembled WGS sequence"/>
</dbReference>
<dbReference type="InterPro" id="IPR027417">
    <property type="entry name" value="P-loop_NTPase"/>
</dbReference>
<evidence type="ECO:0000313" key="3">
    <source>
        <dbReference type="EMBL" id="ORW74111.1"/>
    </source>
</evidence>
<dbReference type="RefSeq" id="WP_085251411.1">
    <property type="nucleotide sequence ID" value="NZ_CAJMWJ010000001.1"/>
</dbReference>
<accession>A0A1X2CE55</accession>
<comment type="caution">
    <text evidence="3">The sequence shown here is derived from an EMBL/GenBank/DDBJ whole genome shotgun (WGS) entry which is preliminary data.</text>
</comment>
<dbReference type="Gene3D" id="3.40.50.300">
    <property type="entry name" value="P-loop containing nucleotide triphosphate hydrolases"/>
    <property type="match status" value="1"/>
</dbReference>
<dbReference type="OrthoDB" id="580980at2"/>
<evidence type="ECO:0000313" key="4">
    <source>
        <dbReference type="Proteomes" id="UP000193087"/>
    </source>
</evidence>
<proteinExistence type="predicted"/>
<dbReference type="AlphaFoldDB" id="A0A1X2CE55"/>
<protein>
    <recommendedName>
        <fullName evidence="5">Rad50/SbcC-type AAA domain-containing protein</fullName>
    </recommendedName>
</protein>
<sequence>MTAAAAGTSVRHRLRVDQIELIGGSRMVMFQSGLNLVRGDITTGKTTLIRLLRALLGSIPRHLPPETESVRALKGRVVLGDRTWNIYRPMITTSETPVDLASVTTDDDKTPLAIRLPAAGQGGYGEFLLAQLDLPIVQVPRARREPTNDLSPVTINDWLLYCIIFDDELDTQVFGHRDQFRDLKRRWVFEIAYGLYDEQLASFAAQLRRTDLEIRATESEAEVIREFLAGTTLGKPEELEAELVSQEARLAQLHTQAEDLHTASEVEPAGEIASVRARVLNSRQHLDELRVEIRQHQAQLRDLSDLLKQLSSLSKRLTRSIVADEWMVDFGFIVCPRCGQDLDQQRAKSPTCYLCLQPEPESAPDREALIQEQDRVTYQIAETRQLIEQRTDTLSRLHDDEAASGVRLAEASSQLESLTGEFVSARAAELQSVASETATITANIAWIKRYLTLVGRQTDQAGRLDALKAKKIEIEEQIDAHRSSVAAADENIAALEKRMVDYLTRLHVPQLGELLTVKINRDTYLPEISARTFDELSSQGLKTLVNVAHALAHHTVAIDRGLCMPGFLVLDGVSANSGKEGFEGDRVVDMYELFDEVAQEYGDQLQLIVVDNDLPAEIGDRLSESIVLTLSQAVRLIGIPSNEQGPEPEAEPGGKAPAS</sequence>
<feature type="coiled-coil region" evidence="1">
    <location>
        <begin position="464"/>
        <end position="505"/>
    </location>
</feature>
<feature type="coiled-coil region" evidence="1">
    <location>
        <begin position="279"/>
        <end position="313"/>
    </location>
</feature>
<keyword evidence="4" id="KW-1185">Reference proteome</keyword>
<evidence type="ECO:0000256" key="1">
    <source>
        <dbReference type="SAM" id="Coils"/>
    </source>
</evidence>